<accession>T1C7J6</accession>
<name>T1C7J6_9ZZZZ</name>
<dbReference type="Gene3D" id="3.90.660.20">
    <property type="entry name" value="Protoporphyrinogen oxidase, mitochondrial, domain 2"/>
    <property type="match status" value="1"/>
</dbReference>
<evidence type="ECO:0000259" key="1">
    <source>
        <dbReference type="Pfam" id="PF01593"/>
    </source>
</evidence>
<evidence type="ECO:0000313" key="2">
    <source>
        <dbReference type="EMBL" id="EQD61314.1"/>
    </source>
</evidence>
<dbReference type="InterPro" id="IPR002937">
    <property type="entry name" value="Amino_oxidase"/>
</dbReference>
<organism evidence="2">
    <name type="scientific">mine drainage metagenome</name>
    <dbReference type="NCBI Taxonomy" id="410659"/>
    <lineage>
        <taxon>unclassified sequences</taxon>
        <taxon>metagenomes</taxon>
        <taxon>ecological metagenomes</taxon>
    </lineage>
</organism>
<dbReference type="SUPFAM" id="SSF54373">
    <property type="entry name" value="FAD-linked reductases, C-terminal domain"/>
    <property type="match status" value="1"/>
</dbReference>
<dbReference type="AlphaFoldDB" id="T1C7J6"/>
<dbReference type="Pfam" id="PF01593">
    <property type="entry name" value="Amino_oxidase"/>
    <property type="match status" value="1"/>
</dbReference>
<sequence length="110" mass="11899">MLKDIAPKAAGLLATVGYGSVAVVTFSFDRELPRALEGLSGVLVPRVEGTLMTALTLLSQKWPWTTEKTPLHPLVRVSAGRHLDSRIDTLSDDDLCRSLATELTQLLGLD</sequence>
<dbReference type="EMBL" id="AUZZ01002191">
    <property type="protein sequence ID" value="EQD61314.1"/>
    <property type="molecule type" value="Genomic_DNA"/>
</dbReference>
<protein>
    <submittedName>
        <fullName evidence="2">Protoporphyrinogen oxidase</fullName>
    </submittedName>
</protein>
<comment type="caution">
    <text evidence="2">The sequence shown here is derived from an EMBL/GenBank/DDBJ whole genome shotgun (WGS) entry which is preliminary data.</text>
</comment>
<feature type="domain" description="Amine oxidase" evidence="1">
    <location>
        <begin position="9"/>
        <end position="108"/>
    </location>
</feature>
<reference evidence="2" key="2">
    <citation type="journal article" date="2014" name="ISME J.">
        <title>Microbial stratification in low pH oxic and suboxic macroscopic growths along an acid mine drainage.</title>
        <authorList>
            <person name="Mendez-Garcia C."/>
            <person name="Mesa V."/>
            <person name="Sprenger R.R."/>
            <person name="Richter M."/>
            <person name="Diez M.S."/>
            <person name="Solano J."/>
            <person name="Bargiela R."/>
            <person name="Golyshina O.V."/>
            <person name="Manteca A."/>
            <person name="Ramos J.L."/>
            <person name="Gallego J.R."/>
            <person name="Llorente I."/>
            <person name="Martins Dos Santos V.A."/>
            <person name="Jensen O.N."/>
            <person name="Pelaez A.I."/>
            <person name="Sanchez J."/>
            <person name="Ferrer M."/>
        </authorList>
    </citation>
    <scope>NUCLEOTIDE SEQUENCE</scope>
</reference>
<reference evidence="2" key="1">
    <citation type="submission" date="2013-08" db="EMBL/GenBank/DDBJ databases">
        <authorList>
            <person name="Mendez C."/>
            <person name="Richter M."/>
            <person name="Ferrer M."/>
            <person name="Sanchez J."/>
        </authorList>
    </citation>
    <scope>NUCLEOTIDE SEQUENCE</scope>
</reference>
<gene>
    <name evidence="2" type="ORF">B2A_03275</name>
</gene>
<proteinExistence type="predicted"/>
<feature type="non-terminal residue" evidence="2">
    <location>
        <position position="110"/>
    </location>
</feature>
<dbReference type="GO" id="GO:0016491">
    <property type="term" value="F:oxidoreductase activity"/>
    <property type="evidence" value="ECO:0007669"/>
    <property type="project" value="InterPro"/>
</dbReference>